<evidence type="ECO:0000256" key="3">
    <source>
        <dbReference type="SAM" id="MobiDB-lite"/>
    </source>
</evidence>
<dbReference type="InterPro" id="IPR006442">
    <property type="entry name" value="Antitoxin_Phd/YefM"/>
</dbReference>
<comment type="caution">
    <text evidence="4">The sequence shown here is derived from an EMBL/GenBank/DDBJ whole genome shotgun (WGS) entry which is preliminary data.</text>
</comment>
<evidence type="ECO:0000313" key="4">
    <source>
        <dbReference type="EMBL" id="OGI87215.1"/>
    </source>
</evidence>
<dbReference type="AlphaFoldDB" id="A0A1F6WZR7"/>
<dbReference type="Gene3D" id="1.10.1220.170">
    <property type="match status" value="1"/>
</dbReference>
<dbReference type="PANTHER" id="PTHR33713">
    <property type="entry name" value="ANTITOXIN YAFN-RELATED"/>
    <property type="match status" value="1"/>
</dbReference>
<reference evidence="4 5" key="1">
    <citation type="journal article" date="2016" name="Nat. Commun.">
        <title>Thousands of microbial genomes shed light on interconnected biogeochemical processes in an aquifer system.</title>
        <authorList>
            <person name="Anantharaman K."/>
            <person name="Brown C.T."/>
            <person name="Hug L.A."/>
            <person name="Sharon I."/>
            <person name="Castelle C.J."/>
            <person name="Probst A.J."/>
            <person name="Thomas B.C."/>
            <person name="Singh A."/>
            <person name="Wilkins M.J."/>
            <person name="Karaoz U."/>
            <person name="Brodie E.L."/>
            <person name="Williams K.H."/>
            <person name="Hubbard S.S."/>
            <person name="Banfield J.F."/>
        </authorList>
    </citation>
    <scope>NUCLEOTIDE SEQUENCE [LARGE SCALE GENOMIC DNA]</scope>
</reference>
<feature type="region of interest" description="Disordered" evidence="3">
    <location>
        <begin position="101"/>
        <end position="121"/>
    </location>
</feature>
<protein>
    <recommendedName>
        <fullName evidence="2">Antitoxin</fullName>
    </recommendedName>
</protein>
<evidence type="ECO:0000256" key="2">
    <source>
        <dbReference type="RuleBase" id="RU362080"/>
    </source>
</evidence>
<dbReference type="Gene3D" id="3.40.1620.10">
    <property type="entry name" value="YefM-like domain"/>
    <property type="match status" value="1"/>
</dbReference>
<sequence>MINTKTTISISEARRRIFDIADEVQAPNKVYSLTADGKPKAVIMSAEEYESWTETMEVLRECPDIFERVAESDRAVKTGDWSNFVSWEDVKKEWGLNVARNSKNKHDISNTSTKKRKKATR</sequence>
<dbReference type="Proteomes" id="UP000177001">
    <property type="component" value="Unassembled WGS sequence"/>
</dbReference>
<gene>
    <name evidence="4" type="ORF">A3A91_03730</name>
</gene>
<dbReference type="SUPFAM" id="SSF143120">
    <property type="entry name" value="YefM-like"/>
    <property type="match status" value="1"/>
</dbReference>
<evidence type="ECO:0000256" key="1">
    <source>
        <dbReference type="ARBA" id="ARBA00009981"/>
    </source>
</evidence>
<dbReference type="NCBIfam" id="TIGR01552">
    <property type="entry name" value="phd_fam"/>
    <property type="match status" value="1"/>
</dbReference>
<dbReference type="InterPro" id="IPR051405">
    <property type="entry name" value="phD/YefM_antitoxin"/>
</dbReference>
<comment type="similarity">
    <text evidence="1 2">Belongs to the phD/YefM antitoxin family.</text>
</comment>
<accession>A0A1F6WZR7</accession>
<organism evidence="4 5">
    <name type="scientific">Candidatus Nomurabacteria bacterium RIFCSPLOWO2_01_FULL_36_16</name>
    <dbReference type="NCBI Taxonomy" id="1801767"/>
    <lineage>
        <taxon>Bacteria</taxon>
        <taxon>Candidatus Nomuraibacteriota</taxon>
    </lineage>
</organism>
<proteinExistence type="inferred from homology"/>
<comment type="function">
    <text evidence="2">Antitoxin component of a type II toxin-antitoxin (TA) system.</text>
</comment>
<dbReference type="EMBL" id="MFUR01000004">
    <property type="protein sequence ID" value="OGI87215.1"/>
    <property type="molecule type" value="Genomic_DNA"/>
</dbReference>
<dbReference type="InterPro" id="IPR036165">
    <property type="entry name" value="YefM-like_sf"/>
</dbReference>
<dbReference type="Pfam" id="PF02604">
    <property type="entry name" value="PhdYeFM_antitox"/>
    <property type="match status" value="1"/>
</dbReference>
<dbReference type="PANTHER" id="PTHR33713:SF10">
    <property type="entry name" value="ANTITOXIN YAFN"/>
    <property type="match status" value="1"/>
</dbReference>
<evidence type="ECO:0000313" key="5">
    <source>
        <dbReference type="Proteomes" id="UP000177001"/>
    </source>
</evidence>
<name>A0A1F6WZR7_9BACT</name>